<comment type="caution">
    <text evidence="1">The sequence shown here is derived from an EMBL/GenBank/DDBJ whole genome shotgun (WGS) entry which is preliminary data.</text>
</comment>
<proteinExistence type="predicted"/>
<evidence type="ECO:0000313" key="2">
    <source>
        <dbReference type="Proteomes" id="UP000712080"/>
    </source>
</evidence>
<gene>
    <name evidence="1" type="ORF">G6047_16090</name>
</gene>
<accession>A0A972JHT2</accession>
<name>A0A972JHT2_9FLAO</name>
<keyword evidence="2" id="KW-1185">Reference proteome</keyword>
<sequence length="177" mass="20404">MKYQDSFKTMFGASTHDMAMILGVTDGQYSMFDCGKRNLPNEELALLGEMLAHMKKMPESGTLNGKHLIPFLKSELDRTERQYYLTIKKMAAAKKKVTATEKVRHLSSLILEMAERNDKRRQPILNPFHTQTKDYYWQKLEIDLLRLKLKLELLGEEKKILEARITAIQGSPEDGKA</sequence>
<dbReference type="AlphaFoldDB" id="A0A972JHT2"/>
<protein>
    <submittedName>
        <fullName evidence="1">Uncharacterized protein</fullName>
    </submittedName>
</protein>
<dbReference type="EMBL" id="JAAMPU010000108">
    <property type="protein sequence ID" value="NMH29561.1"/>
    <property type="molecule type" value="Genomic_DNA"/>
</dbReference>
<reference evidence="1" key="1">
    <citation type="submission" date="2020-02" db="EMBL/GenBank/DDBJ databases">
        <title>Flavobacterium sp. genome.</title>
        <authorList>
            <person name="Jung H.S."/>
            <person name="Baek J.H."/>
            <person name="Jeon C.O."/>
        </authorList>
    </citation>
    <scope>NUCLEOTIDE SEQUENCE</scope>
    <source>
        <strain evidence="1">SE-s28</strain>
    </source>
</reference>
<organism evidence="1 2">
    <name type="scientific">Flavobacterium silvaticum</name>
    <dbReference type="NCBI Taxonomy" id="1852020"/>
    <lineage>
        <taxon>Bacteria</taxon>
        <taxon>Pseudomonadati</taxon>
        <taxon>Bacteroidota</taxon>
        <taxon>Flavobacteriia</taxon>
        <taxon>Flavobacteriales</taxon>
        <taxon>Flavobacteriaceae</taxon>
        <taxon>Flavobacterium</taxon>
    </lineage>
</organism>
<evidence type="ECO:0000313" key="1">
    <source>
        <dbReference type="EMBL" id="NMH29561.1"/>
    </source>
</evidence>
<dbReference type="Proteomes" id="UP000712080">
    <property type="component" value="Unassembled WGS sequence"/>
</dbReference>
<dbReference type="RefSeq" id="WP_169528647.1">
    <property type="nucleotide sequence ID" value="NZ_JAAMPU010000108.1"/>
</dbReference>